<comment type="subcellular location">
    <subcellularLocation>
        <location evidence="1">Cell membrane</location>
    </subcellularLocation>
</comment>
<accession>A0A9D4VWA5</accession>
<dbReference type="Proteomes" id="UP001058974">
    <property type="component" value="Chromosome 7"/>
</dbReference>
<dbReference type="GO" id="GO:0005886">
    <property type="term" value="C:plasma membrane"/>
    <property type="evidence" value="ECO:0007669"/>
    <property type="project" value="UniProtKB-SubCell"/>
</dbReference>
<protein>
    <recommendedName>
        <fullName evidence="3">Protein kinase domain-containing protein</fullName>
    </recommendedName>
</protein>
<dbReference type="EMBL" id="JAMSHJ010000007">
    <property type="protein sequence ID" value="KAI5391484.1"/>
    <property type="molecule type" value="Genomic_DNA"/>
</dbReference>
<evidence type="ECO:0000313" key="5">
    <source>
        <dbReference type="Proteomes" id="UP001058974"/>
    </source>
</evidence>
<comment type="caution">
    <text evidence="4">The sequence shown here is derived from an EMBL/GenBank/DDBJ whole genome shotgun (WGS) entry which is preliminary data.</text>
</comment>
<feature type="domain" description="Protein kinase" evidence="3">
    <location>
        <begin position="1"/>
        <end position="100"/>
    </location>
</feature>
<gene>
    <name evidence="4" type="ORF">KIW84_076340</name>
</gene>
<dbReference type="SUPFAM" id="SSF56112">
    <property type="entry name" value="Protein kinase-like (PK-like)"/>
    <property type="match status" value="1"/>
</dbReference>
<dbReference type="InterPro" id="IPR050823">
    <property type="entry name" value="Plant_Ser_Thr_Prot_Kinase"/>
</dbReference>
<dbReference type="AlphaFoldDB" id="A0A9D4VWA5"/>
<evidence type="ECO:0000256" key="1">
    <source>
        <dbReference type="ARBA" id="ARBA00004236"/>
    </source>
</evidence>
<dbReference type="Gramene" id="Psat07G0634000-T3">
    <property type="protein sequence ID" value="KAI5391484.1"/>
    <property type="gene ID" value="KIW84_076340"/>
</dbReference>
<dbReference type="PROSITE" id="PS50011">
    <property type="entry name" value="PROTEIN_KINASE_DOM"/>
    <property type="match status" value="1"/>
</dbReference>
<reference evidence="4 5" key="1">
    <citation type="journal article" date="2022" name="Nat. Genet.">
        <title>Improved pea reference genome and pan-genome highlight genomic features and evolutionary characteristics.</title>
        <authorList>
            <person name="Yang T."/>
            <person name="Liu R."/>
            <person name="Luo Y."/>
            <person name="Hu S."/>
            <person name="Wang D."/>
            <person name="Wang C."/>
            <person name="Pandey M.K."/>
            <person name="Ge S."/>
            <person name="Xu Q."/>
            <person name="Li N."/>
            <person name="Li G."/>
            <person name="Huang Y."/>
            <person name="Saxena R.K."/>
            <person name="Ji Y."/>
            <person name="Li M."/>
            <person name="Yan X."/>
            <person name="He Y."/>
            <person name="Liu Y."/>
            <person name="Wang X."/>
            <person name="Xiang C."/>
            <person name="Varshney R.K."/>
            <person name="Ding H."/>
            <person name="Gao S."/>
            <person name="Zong X."/>
        </authorList>
    </citation>
    <scope>NUCLEOTIDE SEQUENCE [LARGE SCALE GENOMIC DNA]</scope>
    <source>
        <strain evidence="4 5">cv. Zhongwan 6</strain>
    </source>
</reference>
<dbReference type="InterPro" id="IPR001245">
    <property type="entry name" value="Ser-Thr/Tyr_kinase_cat_dom"/>
</dbReference>
<dbReference type="GO" id="GO:0005524">
    <property type="term" value="F:ATP binding"/>
    <property type="evidence" value="ECO:0007669"/>
    <property type="project" value="InterPro"/>
</dbReference>
<proteinExistence type="predicted"/>
<evidence type="ECO:0000256" key="2">
    <source>
        <dbReference type="ARBA" id="ARBA00022475"/>
    </source>
</evidence>
<evidence type="ECO:0000259" key="3">
    <source>
        <dbReference type="PROSITE" id="PS50011"/>
    </source>
</evidence>
<dbReference type="InterPro" id="IPR011009">
    <property type="entry name" value="Kinase-like_dom_sf"/>
</dbReference>
<keyword evidence="2" id="KW-0472">Membrane</keyword>
<dbReference type="GO" id="GO:0004672">
    <property type="term" value="F:protein kinase activity"/>
    <property type="evidence" value="ECO:0007669"/>
    <property type="project" value="InterPro"/>
</dbReference>
<dbReference type="PANTHER" id="PTHR45621">
    <property type="entry name" value="OS01G0588500 PROTEIN-RELATED"/>
    <property type="match status" value="1"/>
</dbReference>
<dbReference type="Gene3D" id="1.10.510.10">
    <property type="entry name" value="Transferase(Phosphotransferase) domain 1"/>
    <property type="match status" value="1"/>
</dbReference>
<evidence type="ECO:0000313" key="4">
    <source>
        <dbReference type="EMBL" id="KAI5391484.1"/>
    </source>
</evidence>
<name>A0A9D4VWA5_PEA</name>
<keyword evidence="5" id="KW-1185">Reference proteome</keyword>
<keyword evidence="2" id="KW-1003">Cell membrane</keyword>
<organism evidence="4 5">
    <name type="scientific">Pisum sativum</name>
    <name type="common">Garden pea</name>
    <name type="synonym">Lathyrus oleraceus</name>
    <dbReference type="NCBI Taxonomy" id="3888"/>
    <lineage>
        <taxon>Eukaryota</taxon>
        <taxon>Viridiplantae</taxon>
        <taxon>Streptophyta</taxon>
        <taxon>Embryophyta</taxon>
        <taxon>Tracheophyta</taxon>
        <taxon>Spermatophyta</taxon>
        <taxon>Magnoliopsida</taxon>
        <taxon>eudicotyledons</taxon>
        <taxon>Gunneridae</taxon>
        <taxon>Pentapetalae</taxon>
        <taxon>rosids</taxon>
        <taxon>fabids</taxon>
        <taxon>Fabales</taxon>
        <taxon>Fabaceae</taxon>
        <taxon>Papilionoideae</taxon>
        <taxon>50 kb inversion clade</taxon>
        <taxon>NPAAA clade</taxon>
        <taxon>Hologalegina</taxon>
        <taxon>IRL clade</taxon>
        <taxon>Fabeae</taxon>
        <taxon>Lathyrus</taxon>
    </lineage>
</organism>
<sequence length="107" mass="12321">MKKGKLTPKSNVWSFGVVLLELLTGRKNFDLNLPKRDRNLVRWCQPFLADNLSVIMDSQLEGRFPPKAARIVAGIAQRCLQKEPSERPTMRAIVEDLKILIDMQYPR</sequence>
<dbReference type="InterPro" id="IPR000719">
    <property type="entry name" value="Prot_kinase_dom"/>
</dbReference>
<feature type="non-terminal residue" evidence="4">
    <location>
        <position position="107"/>
    </location>
</feature>
<dbReference type="Pfam" id="PF07714">
    <property type="entry name" value="PK_Tyr_Ser-Thr"/>
    <property type="match status" value="1"/>
</dbReference>